<dbReference type="Pfam" id="PF01613">
    <property type="entry name" value="Flavin_Reduct"/>
    <property type="match status" value="1"/>
</dbReference>
<gene>
    <name evidence="6" type="ORF">ACFOY1_03340</name>
</gene>
<feature type="domain" description="Flavin reductase like" evidence="5">
    <location>
        <begin position="19"/>
        <end position="171"/>
    </location>
</feature>
<comment type="similarity">
    <text evidence="4">Belongs to the flavoredoxin family.</text>
</comment>
<reference evidence="7" key="1">
    <citation type="journal article" date="2019" name="Int. J. Syst. Evol. Microbiol.">
        <title>The Global Catalogue of Microorganisms (GCM) 10K type strain sequencing project: providing services to taxonomists for standard genome sequencing and annotation.</title>
        <authorList>
            <consortium name="The Broad Institute Genomics Platform"/>
            <consortium name="The Broad Institute Genome Sequencing Center for Infectious Disease"/>
            <person name="Wu L."/>
            <person name="Ma J."/>
        </authorList>
    </citation>
    <scope>NUCLEOTIDE SEQUENCE [LARGE SCALE GENOMIC DNA]</scope>
    <source>
        <strain evidence="7">LMG 24813</strain>
    </source>
</reference>
<keyword evidence="7" id="KW-1185">Reference proteome</keyword>
<name>A0ABV8NU57_9BURK</name>
<organism evidence="6 7">
    <name type="scientific">Candidimonas humi</name>
    <dbReference type="NCBI Taxonomy" id="683355"/>
    <lineage>
        <taxon>Bacteria</taxon>
        <taxon>Pseudomonadati</taxon>
        <taxon>Pseudomonadota</taxon>
        <taxon>Betaproteobacteria</taxon>
        <taxon>Burkholderiales</taxon>
        <taxon>Alcaligenaceae</taxon>
        <taxon>Candidimonas</taxon>
    </lineage>
</organism>
<evidence type="ECO:0000313" key="7">
    <source>
        <dbReference type="Proteomes" id="UP001595848"/>
    </source>
</evidence>
<evidence type="ECO:0000256" key="1">
    <source>
        <dbReference type="ARBA" id="ARBA00001917"/>
    </source>
</evidence>
<keyword evidence="6" id="KW-0560">Oxidoreductase</keyword>
<sequence>MQIHSADISPEQTYKLMTGIVVPRPIAWISTRSANGLVNLAPFSCYTIVSNKPPMIGVNIGRKAGVRKDTARHIQETGEFVVNIGDDTLIEAIHQSAVEHPPEISEPQLLNLELADGQAVAVPRLMAAPISMECRLHSVTPYGDTGAEFHVGEILLFHVRDGLLHNGKIDTAQLRPVCRLGGPNYATLGDIIAMAPIAQTPKATMDKQAGQS</sequence>
<evidence type="ECO:0000256" key="2">
    <source>
        <dbReference type="ARBA" id="ARBA00022630"/>
    </source>
</evidence>
<dbReference type="InterPro" id="IPR002563">
    <property type="entry name" value="Flavin_Rdtase-like_dom"/>
</dbReference>
<protein>
    <submittedName>
        <fullName evidence="6">Flavin reductase family protein</fullName>
        <ecNumber evidence="6">1.5.1.-</ecNumber>
    </submittedName>
</protein>
<evidence type="ECO:0000313" key="6">
    <source>
        <dbReference type="EMBL" id="MFC4199979.1"/>
    </source>
</evidence>
<evidence type="ECO:0000256" key="3">
    <source>
        <dbReference type="ARBA" id="ARBA00022643"/>
    </source>
</evidence>
<dbReference type="GO" id="GO:0016491">
    <property type="term" value="F:oxidoreductase activity"/>
    <property type="evidence" value="ECO:0007669"/>
    <property type="project" value="UniProtKB-KW"/>
</dbReference>
<keyword evidence="3" id="KW-0288">FMN</keyword>
<evidence type="ECO:0000256" key="4">
    <source>
        <dbReference type="ARBA" id="ARBA00038054"/>
    </source>
</evidence>
<dbReference type="EMBL" id="JBHSBV010000001">
    <property type="protein sequence ID" value="MFC4199979.1"/>
    <property type="molecule type" value="Genomic_DNA"/>
</dbReference>
<accession>A0ABV8NU57</accession>
<proteinExistence type="inferred from homology"/>
<dbReference type="Proteomes" id="UP001595848">
    <property type="component" value="Unassembled WGS sequence"/>
</dbReference>
<dbReference type="RefSeq" id="WP_217966359.1">
    <property type="nucleotide sequence ID" value="NZ_JAHTBN010000013.1"/>
</dbReference>
<dbReference type="EC" id="1.5.1.-" evidence="6"/>
<dbReference type="PANTHER" id="PTHR33798">
    <property type="entry name" value="FLAVOPROTEIN OXYGENASE"/>
    <property type="match status" value="1"/>
</dbReference>
<dbReference type="PANTHER" id="PTHR33798:SF5">
    <property type="entry name" value="FLAVIN REDUCTASE LIKE DOMAIN-CONTAINING PROTEIN"/>
    <property type="match status" value="1"/>
</dbReference>
<comment type="caution">
    <text evidence="6">The sequence shown here is derived from an EMBL/GenBank/DDBJ whole genome shotgun (WGS) entry which is preliminary data.</text>
</comment>
<dbReference type="SMART" id="SM00903">
    <property type="entry name" value="Flavin_Reduct"/>
    <property type="match status" value="1"/>
</dbReference>
<evidence type="ECO:0000259" key="5">
    <source>
        <dbReference type="SMART" id="SM00903"/>
    </source>
</evidence>
<keyword evidence="2" id="KW-0285">Flavoprotein</keyword>
<comment type="cofactor">
    <cofactor evidence="1">
        <name>FMN</name>
        <dbReference type="ChEBI" id="CHEBI:58210"/>
    </cofactor>
</comment>